<protein>
    <submittedName>
        <fullName evidence="7">Helicase, Snf2/Rad54 family</fullName>
    </submittedName>
</protein>
<dbReference type="SMART" id="SM00490">
    <property type="entry name" value="HELICc"/>
    <property type="match status" value="1"/>
</dbReference>
<sequence>MAASSPVGMPVRLEDLDRGQVLRGVHSGPVTLVDVDRHGPDAVTVTFKDTAGGLGQQLLYRTDEERLRIETPQARWSFDADPAEFRLAAEALRIRMAGLHDPMVAVSSSAVDPLPHQIRAVYGELLPRTPLRFVLADDPGAGKTIMAGLYAKELMLRGDLTRMLIVAPGSLVEQWQDELATKFAIDAQLLSREMIASSPDANPFERYPLLIARMDQLARNDDLLAVLDTSEWDLVVVDEAHRMSATWYGGELDVTRRYQLGQRLGQITRHLLLMTATPHNGNETSFQAFMALLDPDRFEGEYRSGAHTTDTSGLMRRMVKEELLTFDGTPLFPERIAETVPYTLSDGERQLYDEVTRYVREEMNRADRLGADNPRARTVGFALTVLQRRLASSPHAIVRSLQRRRERLGTKRRDLLTPTPTSRVDDLTLTGIDFDDPDEYDAGEREEMEEQVVDAATAAQTVAELDIEIARLGVLVALAEQVRDSGEDRKWAELRSLLLDRNLLRDAQGAPRKLIVFTEHRDTLDYLTAQIRNILGREDAVVTIHGGTRREDRRTIRERFTHNPDTQVLIATDAAGEGLNLQAAHLMINYDLPWNPNRLEQRFGRIHRIGQRHTCRLWNLVADGTREGHVFTRLLEKMETQRRAYGGRLFDVLGDAFTDRPLRTLLLDAIRYGDDPARLAALDQVVDAEVSRGLDTLLEERALAHEALAPHELDRLRREMDEARARRLQPHYIAAFFHDAFPRLGGRLPRREAGRFEITHVPATVRARQRPGAAVPIVSRYQRVTFDLDRIDLGEPTAPRAELLAPGHPLLDTVLDATIETHQQALETGTVLFDPHDPAEHPRLIVAVTGEISDGTGVVVSKRFDFITLTPDGTAALCGSAPYLDLQPLPAEARTIADEVLGHSWLAGGVEQLAATWAITHAQPEHLAQVKDRVLPLLDKTRSAVHKRLTQQINYLDSEAARLRDVLATRTQGRHAKPRHSPDRLEARARDLEARLTARTTELDLQSRLAAKPPQIAGAVLVIPAGMLPGAPARYAKETARIERRAVDKVLAAEHALGRIPEEMPHNNKGYDIRSLDPQDGHYVFIEVKGRIEGAEDFTVTFNEVLYGKNVPDRHRLAMVSVSDRGPDHDQLRYVHEPFRRIDLGDLAATEVRLHWAKTWAKGGPPS</sequence>
<evidence type="ECO:0000259" key="5">
    <source>
        <dbReference type="PROSITE" id="PS51192"/>
    </source>
</evidence>
<keyword evidence="2" id="KW-0378">Hydrolase</keyword>
<evidence type="ECO:0000256" key="3">
    <source>
        <dbReference type="ARBA" id="ARBA00022806"/>
    </source>
</evidence>
<keyword evidence="3 7" id="KW-0347">Helicase</keyword>
<dbReference type="InterPro" id="IPR027417">
    <property type="entry name" value="P-loop_NTPase"/>
</dbReference>
<dbReference type="CDD" id="cd18793">
    <property type="entry name" value="SF2_C_SNF"/>
    <property type="match status" value="1"/>
</dbReference>
<gene>
    <name evidence="7" type="ORF">RAJCM14343_1317</name>
</gene>
<keyword evidence="1" id="KW-0547">Nucleotide-binding</keyword>
<feature type="domain" description="Helicase ATP-binding" evidence="5">
    <location>
        <begin position="124"/>
        <end position="296"/>
    </location>
</feature>
<keyword evidence="4" id="KW-0067">ATP-binding</keyword>
<dbReference type="InterPro" id="IPR038718">
    <property type="entry name" value="SNF2-like_sf"/>
</dbReference>
<dbReference type="SMART" id="SM00487">
    <property type="entry name" value="DEXDc"/>
    <property type="match status" value="1"/>
</dbReference>
<dbReference type="Pfam" id="PF13020">
    <property type="entry name" value="NOV_C"/>
    <property type="match status" value="1"/>
</dbReference>
<evidence type="ECO:0000256" key="4">
    <source>
        <dbReference type="ARBA" id="ARBA00022840"/>
    </source>
</evidence>
<reference evidence="7 8" key="1">
    <citation type="journal article" date="2018" name="Biodegradation">
        <title>1,4-Dioxane degradation characteristics of Rhodococcus aetherivorans JCM 14343.</title>
        <authorList>
            <person name="Inoue D."/>
            <person name="Tsunoda T."/>
            <person name="Yamamoto N."/>
            <person name="Ike M."/>
            <person name="Sei K."/>
        </authorList>
    </citation>
    <scope>NUCLEOTIDE SEQUENCE [LARGE SCALE GENOMIC DNA]</scope>
    <source>
        <strain evidence="7 8">JCM 14343</strain>
    </source>
</reference>
<proteinExistence type="predicted"/>
<evidence type="ECO:0000259" key="6">
    <source>
        <dbReference type="PROSITE" id="PS51194"/>
    </source>
</evidence>
<dbReference type="Proteomes" id="UP000325466">
    <property type="component" value="Unassembled WGS sequence"/>
</dbReference>
<dbReference type="PROSITE" id="PS51192">
    <property type="entry name" value="HELICASE_ATP_BIND_1"/>
    <property type="match status" value="1"/>
</dbReference>
<dbReference type="Pfam" id="PF00176">
    <property type="entry name" value="SNF2-rel_dom"/>
    <property type="match status" value="1"/>
</dbReference>
<dbReference type="Gene3D" id="3.40.50.10810">
    <property type="entry name" value="Tandem AAA-ATPase domain"/>
    <property type="match status" value="1"/>
</dbReference>
<evidence type="ECO:0000313" key="7">
    <source>
        <dbReference type="EMBL" id="GES36068.1"/>
    </source>
</evidence>
<dbReference type="PROSITE" id="PS51194">
    <property type="entry name" value="HELICASE_CTER"/>
    <property type="match status" value="1"/>
</dbReference>
<dbReference type="InterPro" id="IPR001650">
    <property type="entry name" value="Helicase_C-like"/>
</dbReference>
<dbReference type="CDD" id="cd18011">
    <property type="entry name" value="DEXDc_RapA"/>
    <property type="match status" value="1"/>
</dbReference>
<organism evidence="7 8">
    <name type="scientific">Rhodococcus aetherivorans</name>
    <dbReference type="NCBI Taxonomy" id="191292"/>
    <lineage>
        <taxon>Bacteria</taxon>
        <taxon>Bacillati</taxon>
        <taxon>Actinomycetota</taxon>
        <taxon>Actinomycetes</taxon>
        <taxon>Mycobacteriales</taxon>
        <taxon>Nocardiaceae</taxon>
        <taxon>Rhodococcus</taxon>
    </lineage>
</organism>
<keyword evidence="8" id="KW-1185">Reference proteome</keyword>
<dbReference type="InterPro" id="IPR014001">
    <property type="entry name" value="Helicase_ATP-bd"/>
</dbReference>
<evidence type="ECO:0000313" key="8">
    <source>
        <dbReference type="Proteomes" id="UP000325466"/>
    </source>
</evidence>
<feature type="domain" description="Helicase C-terminal" evidence="6">
    <location>
        <begin position="498"/>
        <end position="661"/>
    </location>
</feature>
<name>A0ABQ0YHT4_9NOCA</name>
<dbReference type="PANTHER" id="PTHR45766:SF6">
    <property type="entry name" value="SWI_SNF-RELATED MATRIX-ASSOCIATED ACTIN-DEPENDENT REGULATOR OF CHROMATIN SUBFAMILY A-LIKE PROTEIN 1"/>
    <property type="match status" value="1"/>
</dbReference>
<dbReference type="InterPro" id="IPR057342">
    <property type="entry name" value="DEXDc_RapA"/>
</dbReference>
<dbReference type="InterPro" id="IPR000330">
    <property type="entry name" value="SNF2_N"/>
</dbReference>
<dbReference type="InterPro" id="IPR049730">
    <property type="entry name" value="SNF2/RAD54-like_C"/>
</dbReference>
<accession>A0ABQ0YHT4</accession>
<dbReference type="Pfam" id="PF00271">
    <property type="entry name" value="Helicase_C"/>
    <property type="match status" value="1"/>
</dbReference>
<comment type="caution">
    <text evidence="7">The sequence shown here is derived from an EMBL/GenBank/DDBJ whole genome shotgun (WGS) entry which is preliminary data.</text>
</comment>
<evidence type="ECO:0000256" key="1">
    <source>
        <dbReference type="ARBA" id="ARBA00022741"/>
    </source>
</evidence>
<dbReference type="PANTHER" id="PTHR45766">
    <property type="entry name" value="DNA ANNEALING HELICASE AND ENDONUCLEASE ZRANB3 FAMILY MEMBER"/>
    <property type="match status" value="1"/>
</dbReference>
<evidence type="ECO:0000256" key="2">
    <source>
        <dbReference type="ARBA" id="ARBA00022801"/>
    </source>
</evidence>
<dbReference type="InterPro" id="IPR024975">
    <property type="entry name" value="NOV_C"/>
</dbReference>
<dbReference type="Gene3D" id="3.40.50.300">
    <property type="entry name" value="P-loop containing nucleotide triphosphate hydrolases"/>
    <property type="match status" value="1"/>
</dbReference>
<dbReference type="SUPFAM" id="SSF52540">
    <property type="entry name" value="P-loop containing nucleoside triphosphate hydrolases"/>
    <property type="match status" value="2"/>
</dbReference>
<dbReference type="EMBL" id="BLAH01000041">
    <property type="protein sequence ID" value="GES36068.1"/>
    <property type="molecule type" value="Genomic_DNA"/>
</dbReference>
<dbReference type="GO" id="GO:0004386">
    <property type="term" value="F:helicase activity"/>
    <property type="evidence" value="ECO:0007669"/>
    <property type="project" value="UniProtKB-KW"/>
</dbReference>